<dbReference type="EMBL" id="JBGMEK010000002">
    <property type="protein sequence ID" value="MFA0809635.1"/>
    <property type="molecule type" value="Genomic_DNA"/>
</dbReference>
<protein>
    <recommendedName>
        <fullName evidence="4">Solute:sodium symporter small subunit</fullName>
    </recommendedName>
</protein>
<comment type="caution">
    <text evidence="2">The sequence shown here is derived from an EMBL/GenBank/DDBJ whole genome shotgun (WGS) entry which is preliminary data.</text>
</comment>
<dbReference type="RefSeq" id="WP_371837251.1">
    <property type="nucleotide sequence ID" value="NZ_JBGMEK010000002.1"/>
</dbReference>
<feature type="transmembrane region" description="Helical" evidence="1">
    <location>
        <begin position="49"/>
        <end position="68"/>
    </location>
</feature>
<keyword evidence="1" id="KW-0472">Membrane</keyword>
<proteinExistence type="predicted"/>
<evidence type="ECO:0008006" key="4">
    <source>
        <dbReference type="Google" id="ProtNLM"/>
    </source>
</evidence>
<dbReference type="Proteomes" id="UP001569428">
    <property type="component" value="Unassembled WGS sequence"/>
</dbReference>
<gene>
    <name evidence="2" type="ORF">ACCI49_01785</name>
</gene>
<organism evidence="2 3">
    <name type="scientific">Microbulbifer epialgicus</name>
    <dbReference type="NCBI Taxonomy" id="393907"/>
    <lineage>
        <taxon>Bacteria</taxon>
        <taxon>Pseudomonadati</taxon>
        <taxon>Pseudomonadota</taxon>
        <taxon>Gammaproteobacteria</taxon>
        <taxon>Cellvibrionales</taxon>
        <taxon>Microbulbiferaceae</taxon>
        <taxon>Microbulbifer</taxon>
    </lineage>
</organism>
<keyword evidence="3" id="KW-1185">Reference proteome</keyword>
<evidence type="ECO:0000313" key="2">
    <source>
        <dbReference type="EMBL" id="MFA0809635.1"/>
    </source>
</evidence>
<feature type="transmembrane region" description="Helical" evidence="1">
    <location>
        <begin position="12"/>
        <end position="37"/>
    </location>
</feature>
<accession>A0ABV4NVX8</accession>
<reference evidence="2 3" key="1">
    <citation type="submission" date="2024-08" db="EMBL/GenBank/DDBJ databases">
        <authorList>
            <person name="Ishaq N."/>
        </authorList>
    </citation>
    <scope>NUCLEOTIDE SEQUENCE [LARGE SCALE GENOMIC DNA]</scope>
    <source>
        <strain evidence="2 3">DSM 18651</strain>
    </source>
</reference>
<sequence length="73" mass="7932">MKVIRLSKTTRFIIGWVGLLIAAPFFLWGLAGLLGVVPSMLKVFGIEGLRVPAGITIIGLVIAAIGFWDYEED</sequence>
<keyword evidence="1" id="KW-1133">Transmembrane helix</keyword>
<keyword evidence="1" id="KW-0812">Transmembrane</keyword>
<name>A0ABV4NVX8_9GAMM</name>
<evidence type="ECO:0000313" key="3">
    <source>
        <dbReference type="Proteomes" id="UP001569428"/>
    </source>
</evidence>
<evidence type="ECO:0000256" key="1">
    <source>
        <dbReference type="SAM" id="Phobius"/>
    </source>
</evidence>